<name>A0AC11D753_SHEEP</name>
<organism evidence="1">
    <name type="scientific">Ovis aries</name>
    <name type="common">Sheep</name>
    <dbReference type="NCBI Taxonomy" id="9940"/>
    <lineage>
        <taxon>Eukaryota</taxon>
        <taxon>Metazoa</taxon>
        <taxon>Chordata</taxon>
        <taxon>Craniata</taxon>
        <taxon>Vertebrata</taxon>
        <taxon>Euteleostomi</taxon>
        <taxon>Mammalia</taxon>
        <taxon>Eutheria</taxon>
        <taxon>Laurasiatheria</taxon>
        <taxon>Artiodactyla</taxon>
        <taxon>Ruminantia</taxon>
        <taxon>Pecora</taxon>
        <taxon>Bovidae</taxon>
        <taxon>Caprinae</taxon>
        <taxon>Ovis</taxon>
    </lineage>
</organism>
<reference evidence="1" key="1">
    <citation type="submission" date="2020-11" db="EMBL/GenBank/DDBJ databases">
        <authorList>
            <person name="Davenport K.M."/>
            <person name="Bickhart D.M."/>
            <person name="Smith T.P.L."/>
            <person name="Murdoch B.M."/>
            <person name="Rosen B.D."/>
        </authorList>
    </citation>
    <scope>NUCLEOTIDE SEQUENCE [LARGE SCALE GENOMIC DNA]</scope>
    <source>
        <strain evidence="1">OAR_USU_Benz2616</strain>
    </source>
</reference>
<gene>
    <name evidence="1" type="primary">NDUFV3</name>
</gene>
<evidence type="ECO:0000313" key="1">
    <source>
        <dbReference type="Ensembl" id="ENSOARP00020038285.1"/>
    </source>
</evidence>
<sequence>MRAQQPLPPSLPVIGAFIRRGGPSGGSAGTASRQSGATSARREGRPVCVRVTAMAASLLLRQGRPGTLKTVLLEAGVFRGLAPAVSLSAESGKNEKGLPPNPKKQSPPKIQCLHKVREPASAAPTEPFDNTTYKNLQHHDYSTYTFLDLNLDLSKFRMPQPSSGRESPRH</sequence>
<accession>A0AC11D753</accession>
<proteinExistence type="predicted"/>
<reference evidence="1" key="3">
    <citation type="submission" date="2025-09" db="UniProtKB">
        <authorList>
            <consortium name="Ensembl"/>
        </authorList>
    </citation>
    <scope>IDENTIFICATION</scope>
</reference>
<reference evidence="1" key="2">
    <citation type="submission" date="2025-08" db="UniProtKB">
        <authorList>
            <consortium name="Ensembl"/>
        </authorList>
    </citation>
    <scope>IDENTIFICATION</scope>
</reference>
<dbReference type="Ensembl" id="ENSOART00020045523.1">
    <property type="protein sequence ID" value="ENSOARP00020038285.1"/>
    <property type="gene ID" value="ENSOARG00020005254.2"/>
</dbReference>
<protein>
    <submittedName>
        <fullName evidence="1">NADH:ubiquinone oxidoreductase subunit V3</fullName>
    </submittedName>
</protein>